<dbReference type="Proteomes" id="UP000199280">
    <property type="component" value="Unassembled WGS sequence"/>
</dbReference>
<evidence type="ECO:0000313" key="4">
    <source>
        <dbReference type="EMBL" id="CZR07588.1"/>
    </source>
</evidence>
<keyword evidence="1 3" id="KW-0812">Transmembrane</keyword>
<reference evidence="4 6" key="1">
    <citation type="submission" date="2016-02" db="EMBL/GenBank/DDBJ databases">
        <authorList>
            <person name="Wen L."/>
            <person name="He K."/>
            <person name="Yang H."/>
        </authorList>
    </citation>
    <scope>NUCLEOTIDE SEQUENCE [LARGE SCALE GENOMIC DNA]</scope>
    <source>
        <strain evidence="4">Trichococcus_R210</strain>
    </source>
</reference>
<evidence type="ECO:0000313" key="7">
    <source>
        <dbReference type="Proteomes" id="UP000199280"/>
    </source>
</evidence>
<evidence type="ECO:0000256" key="3">
    <source>
        <dbReference type="SAM" id="Phobius"/>
    </source>
</evidence>
<dbReference type="GO" id="GO:0016020">
    <property type="term" value="C:membrane"/>
    <property type="evidence" value="ECO:0007669"/>
    <property type="project" value="InterPro"/>
</dbReference>
<name>A0A143Z524_9LACT</name>
<feature type="transmembrane region" description="Helical" evidence="3">
    <location>
        <begin position="12"/>
        <end position="30"/>
    </location>
</feature>
<feature type="transmembrane region" description="Helical" evidence="3">
    <location>
        <begin position="107"/>
        <end position="133"/>
    </location>
</feature>
<proteinExistence type="predicted"/>
<evidence type="ECO:0000256" key="2">
    <source>
        <dbReference type="ARBA" id="ARBA00022989"/>
    </source>
</evidence>
<gene>
    <name evidence="5" type="ORF">SAMN05216375_12412</name>
    <name evidence="4" type="ORF">TR210_2461</name>
</gene>
<dbReference type="STRING" id="640938.TR210_2461"/>
<dbReference type="EMBL" id="FJNB01000022">
    <property type="protein sequence ID" value="CZR07588.1"/>
    <property type="molecule type" value="Genomic_DNA"/>
</dbReference>
<dbReference type="Pfam" id="PF07155">
    <property type="entry name" value="ECF-ribofla_trS"/>
    <property type="match status" value="1"/>
</dbReference>
<dbReference type="AlphaFoldDB" id="A0A143Z524"/>
<dbReference type="RefSeq" id="WP_068624207.1">
    <property type="nucleotide sequence ID" value="NZ_FJNB01000022.1"/>
</dbReference>
<sequence>MKTEKSSTYRLVVLALFMALTVVMTLLFRIPIPYGYVNLGDMVLLLAGLSFGGSAGFFVGALGSMLADLFAGYAFYAPITFVVKGLEGFLAGWLFQKMDHKKPLVATVIAGIWMAIGYAIGDTILFGFGAAIASFPLNIAQGLVGAFLSTLLYRWLNPYITKKFK</sequence>
<protein>
    <submittedName>
        <fullName evidence="4">Ecf-type riboflavin transporter s component</fullName>
    </submittedName>
    <submittedName>
        <fullName evidence="5">Uncharacterized membrane protein</fullName>
    </submittedName>
</protein>
<feature type="transmembrane region" description="Helical" evidence="3">
    <location>
        <begin position="42"/>
        <end position="67"/>
    </location>
</feature>
<dbReference type="Proteomes" id="UP000076878">
    <property type="component" value="Unassembled WGS sequence"/>
</dbReference>
<reference evidence="5 7" key="2">
    <citation type="submission" date="2016-10" db="EMBL/GenBank/DDBJ databases">
        <authorList>
            <person name="Varghese N."/>
            <person name="Submissions S."/>
        </authorList>
    </citation>
    <scope>NUCLEOTIDE SEQUENCE [LARGE SCALE GENOMIC DNA]</scope>
    <source>
        <strain evidence="5 7">DSM 22150</strain>
    </source>
</reference>
<evidence type="ECO:0000256" key="1">
    <source>
        <dbReference type="ARBA" id="ARBA00022692"/>
    </source>
</evidence>
<dbReference type="PANTHER" id="PTHR37815">
    <property type="entry name" value="UPF0397 PROTEIN BC_2624-RELATED"/>
    <property type="match status" value="1"/>
</dbReference>
<feature type="transmembrane region" description="Helical" evidence="3">
    <location>
        <begin position="73"/>
        <end position="95"/>
    </location>
</feature>
<dbReference type="PANTHER" id="PTHR37815:SF3">
    <property type="entry name" value="UPF0397 PROTEIN SPR0429"/>
    <property type="match status" value="1"/>
</dbReference>
<keyword evidence="7" id="KW-1185">Reference proteome</keyword>
<dbReference type="OrthoDB" id="411368at2"/>
<feature type="transmembrane region" description="Helical" evidence="3">
    <location>
        <begin position="139"/>
        <end position="156"/>
    </location>
</feature>
<dbReference type="Gene3D" id="1.10.1760.20">
    <property type="match status" value="1"/>
</dbReference>
<dbReference type="InterPro" id="IPR009825">
    <property type="entry name" value="ECF_substrate-spec-like"/>
</dbReference>
<keyword evidence="3" id="KW-0472">Membrane</keyword>
<keyword evidence="2 3" id="KW-1133">Transmembrane helix</keyword>
<dbReference type="EMBL" id="FNYT01000024">
    <property type="protein sequence ID" value="SEJ73783.1"/>
    <property type="molecule type" value="Genomic_DNA"/>
</dbReference>
<evidence type="ECO:0000313" key="5">
    <source>
        <dbReference type="EMBL" id="SEJ73783.1"/>
    </source>
</evidence>
<organism evidence="4 6">
    <name type="scientific">Trichococcus ilyis</name>
    <dbReference type="NCBI Taxonomy" id="640938"/>
    <lineage>
        <taxon>Bacteria</taxon>
        <taxon>Bacillati</taxon>
        <taxon>Bacillota</taxon>
        <taxon>Bacilli</taxon>
        <taxon>Lactobacillales</taxon>
        <taxon>Carnobacteriaceae</taxon>
        <taxon>Trichococcus</taxon>
    </lineage>
</organism>
<evidence type="ECO:0000313" key="6">
    <source>
        <dbReference type="Proteomes" id="UP000076878"/>
    </source>
</evidence>
<accession>A0A143Z524</accession>